<evidence type="ECO:0000313" key="2">
    <source>
        <dbReference type="Proteomes" id="UP001286313"/>
    </source>
</evidence>
<keyword evidence="2" id="KW-1185">Reference proteome</keyword>
<name>A0AAE1G4Q8_PETCI</name>
<protein>
    <submittedName>
        <fullName evidence="1">Uncharacterized protein</fullName>
    </submittedName>
</protein>
<evidence type="ECO:0000313" key="1">
    <source>
        <dbReference type="EMBL" id="KAK3886080.1"/>
    </source>
</evidence>
<dbReference type="EMBL" id="JAWQEG010000733">
    <property type="protein sequence ID" value="KAK3886080.1"/>
    <property type="molecule type" value="Genomic_DNA"/>
</dbReference>
<feature type="non-terminal residue" evidence="1">
    <location>
        <position position="1"/>
    </location>
</feature>
<sequence length="87" mass="10174">MLARMAPRLRLRRREELLEEGEQGTREPEIIIKLTSESGCVQNQVRYDLTSGIYQHILDDDLTFNLLTLPSRVILRDQQEFISNTTK</sequence>
<proteinExistence type="predicted"/>
<accession>A0AAE1G4Q8</accession>
<reference evidence="1" key="1">
    <citation type="submission" date="2023-10" db="EMBL/GenBank/DDBJ databases">
        <title>Genome assemblies of two species of porcelain crab, Petrolisthes cinctipes and Petrolisthes manimaculis (Anomura: Porcellanidae).</title>
        <authorList>
            <person name="Angst P."/>
        </authorList>
    </citation>
    <scope>NUCLEOTIDE SEQUENCE</scope>
    <source>
        <strain evidence="1">PB745_01</strain>
        <tissue evidence="1">Gill</tissue>
    </source>
</reference>
<gene>
    <name evidence="1" type="ORF">Pcinc_009749</name>
</gene>
<dbReference type="AlphaFoldDB" id="A0AAE1G4Q8"/>
<comment type="caution">
    <text evidence="1">The sequence shown here is derived from an EMBL/GenBank/DDBJ whole genome shotgun (WGS) entry which is preliminary data.</text>
</comment>
<organism evidence="1 2">
    <name type="scientific">Petrolisthes cinctipes</name>
    <name type="common">Flat porcelain crab</name>
    <dbReference type="NCBI Taxonomy" id="88211"/>
    <lineage>
        <taxon>Eukaryota</taxon>
        <taxon>Metazoa</taxon>
        <taxon>Ecdysozoa</taxon>
        <taxon>Arthropoda</taxon>
        <taxon>Crustacea</taxon>
        <taxon>Multicrustacea</taxon>
        <taxon>Malacostraca</taxon>
        <taxon>Eumalacostraca</taxon>
        <taxon>Eucarida</taxon>
        <taxon>Decapoda</taxon>
        <taxon>Pleocyemata</taxon>
        <taxon>Anomura</taxon>
        <taxon>Galatheoidea</taxon>
        <taxon>Porcellanidae</taxon>
        <taxon>Petrolisthes</taxon>
    </lineage>
</organism>
<dbReference type="Proteomes" id="UP001286313">
    <property type="component" value="Unassembled WGS sequence"/>
</dbReference>